<dbReference type="Gene3D" id="2.60.40.1930">
    <property type="match status" value="1"/>
</dbReference>
<dbReference type="CDD" id="cd02891">
    <property type="entry name" value="A2M_like"/>
    <property type="match status" value="1"/>
</dbReference>
<dbReference type="InterPro" id="IPR040639">
    <property type="entry name" value="A2MG_MG1"/>
</dbReference>
<evidence type="ECO:0000259" key="5">
    <source>
        <dbReference type="SMART" id="SM01360"/>
    </source>
</evidence>
<evidence type="ECO:0000256" key="2">
    <source>
        <dbReference type="ARBA" id="ARBA00022729"/>
    </source>
</evidence>
<evidence type="ECO:0000313" key="6">
    <source>
        <dbReference type="EMBL" id="CAA6820849.1"/>
    </source>
</evidence>
<dbReference type="Pfam" id="PF21142">
    <property type="entry name" value="A2M_bMG2"/>
    <property type="match status" value="1"/>
</dbReference>
<dbReference type="SUPFAM" id="SSF48239">
    <property type="entry name" value="Terpenoid cyclases/Protein prenyltransferases"/>
    <property type="match status" value="1"/>
</dbReference>
<dbReference type="GO" id="GO:0004866">
    <property type="term" value="F:endopeptidase inhibitor activity"/>
    <property type="evidence" value="ECO:0007669"/>
    <property type="project" value="InterPro"/>
</dbReference>
<dbReference type="InterPro" id="IPR041462">
    <property type="entry name" value="Bact_A2M_MG6"/>
</dbReference>
<dbReference type="Pfam" id="PF17973">
    <property type="entry name" value="bMG10"/>
    <property type="match status" value="1"/>
</dbReference>
<dbReference type="Pfam" id="PF07703">
    <property type="entry name" value="A2M_BRD"/>
    <property type="match status" value="1"/>
</dbReference>
<evidence type="ECO:0000259" key="4">
    <source>
        <dbReference type="SMART" id="SM01359"/>
    </source>
</evidence>
<sequence>MRVSHILQLAGIFFMLLCYGSAVAMAAEDPHPKPNPPVYSNDDLLSRMLIVEASEQLLKGMPSLSITFSQQLNQTAEFERFFTVTENGQAIKGGWVLADNPRRLYFSGIKPNTNYRVQVRPGIESASGLKLKAPGDFKIKTRDIKPTFDFAARGSILPAQLTKGLPIRVVNIPELDIEFLRVKPDKLKAVLRSMRLDHSIRSWKLNEIHGLTESVYSGRYVTDARRNARETMLLPVESIEALREPGLYFAVMREPGRFTESAYRVTHFVVTDVGLHVRLYNKKLEVFARELSSGKPLADVALKWHGSEEVLQAETDDKGHGAFDFRPKGASLLTAELEGQFAFLDLREAAIDLSDYPVTGLPDKVLTPFIYAPRDLYRPGEALDLSILLRNRDGLPEDVSQLNLRLIRPDAKLLLETTLSARNAELGYFSYLFNIPAAAPTGLWRAEVRIGEKDKAPAEVFGFNVEEFMPERMDLLLNTSKQLLEKNERQVIAVQGDYLYGAPAAGNQLKATRVMALDRHPLKDYKDYYFGSPSDEKRLQRTELKEIKLDGKGGGFLDIEPVAGDIISALKLEVIANLSEAGGRVVTRSIDQAYWPAKSLVGISPLFKGGVVEKDSEAQFNIIKVNSEGKLLAGESLSATLIKEDYEYFWEYNDQDGWTRKETRNEYPLTQQKFTVLAGEKTSLAFPVAHGRYRLEVEDAGTGLKSVYAFYAGWSGGQLISGRPDKVELQLDKKAYKAGETVQLRILPSSDAEAIVTVEGDSLLWSEVVSLSTRGTVVDIPVDKSWARHDLYISVAAFRPSSDQKKITPGRSLGIVYLPLDRSERKLDLSIEAPEKVLPEKKVRIMISSGDLKSESAIVSLAAVDVGVLNITDYKTPDPWQFFFGQRKYGVDLYDDYGKIIEAVKGNSLRQRFGGGNTVAGLGGARARADVKVVSLFKDMVSFDDQGQAEVDLFIPGFDGQLRLMAVGVSEQRVGSAERDLLVASPVVATMSGPRFLASGDSSFLMVEMNNVSDVEQTVRLEVAANKFVNFVDVGREFVLSAGQKELLKLPVAAGQNFGVGRVHLKMLGDDFMANRHLEMELRPPYPGQRKSFNDEVLSGAENKVPSDFVDGILADTLQAQLTVSNVPPLPVAGALRDLLRYPYGCLEQTTSGAYPYLFLEADDTERWEMSPLTMEQRNNRVQAALLRLTGMQLGNGLFTLWGGYGPAERWLTPYVADFLIDVKKQGFQVSAGLSQRTFKRLEVVLQEGYRRSGSHYGFSDNPDHMDFATRAYAAYVLARENRASLGTLRTMLKDESSKAVSGLPLVHLGLALVLQGDKPKGNEVIQNGLKLFREEDVYLGDYGSRLRDRAMLLYQLLLNNQKVDALAEQLKILSELVYERNYFSTQEQVFIYLLSKELKKRSGESWSAQLVLGEQTVDLAQSGDYLHTLVANDFKNIKLISQHDQPLYLSLDVRGYPEQAPPEHNKPVSIQRELFTLDGKKVPEQSIKVGDLLLTRLNIKSEKTLNDALIVDLLPSGFEIENTNLIGNKTLEGVKLEGMNRPVLDVFSDNRLKTEEFRDDRYIAALRLNADANHYLFYMVRVISGGHTVIPPPYMEDMYRPEIHAIGATPGRLSIK</sequence>
<dbReference type="InterPro" id="IPR021868">
    <property type="entry name" value="Alpha_2_Macroglob_MG3"/>
</dbReference>
<feature type="signal peptide" evidence="3">
    <location>
        <begin position="1"/>
        <end position="26"/>
    </location>
</feature>
<gene>
    <name evidence="6" type="ORF">HELGO_WM15681</name>
</gene>
<dbReference type="InterPro" id="IPR049122">
    <property type="entry name" value="A2MG_CUB"/>
</dbReference>
<dbReference type="InterPro" id="IPR011625">
    <property type="entry name" value="A2M_N_BRD"/>
</dbReference>
<dbReference type="Pfam" id="PF11974">
    <property type="entry name" value="bMG3"/>
    <property type="match status" value="1"/>
</dbReference>
<reference evidence="6" key="1">
    <citation type="submission" date="2020-01" db="EMBL/GenBank/DDBJ databases">
        <authorList>
            <person name="Meier V. D."/>
            <person name="Meier V D."/>
        </authorList>
    </citation>
    <scope>NUCLEOTIDE SEQUENCE</scope>
    <source>
        <strain evidence="6">HLG_WM_MAG_09</strain>
    </source>
</reference>
<dbReference type="PANTHER" id="PTHR40094:SF1">
    <property type="entry name" value="UBIQUITIN DOMAIN-CONTAINING PROTEIN"/>
    <property type="match status" value="1"/>
</dbReference>
<dbReference type="Pfam" id="PF00207">
    <property type="entry name" value="A2M"/>
    <property type="match status" value="1"/>
</dbReference>
<dbReference type="InterPro" id="IPR051802">
    <property type="entry name" value="YfhM-like"/>
</dbReference>
<evidence type="ECO:0000256" key="3">
    <source>
        <dbReference type="SAM" id="SignalP"/>
    </source>
</evidence>
<feature type="domain" description="Alpha-2-macroglobulin" evidence="5">
    <location>
        <begin position="935"/>
        <end position="1023"/>
    </location>
</feature>
<dbReference type="InterPro" id="IPR047565">
    <property type="entry name" value="Alpha-macroglob_thiol-ester_cl"/>
</dbReference>
<dbReference type="InterPro" id="IPR026284">
    <property type="entry name" value="A2MG_proteobact"/>
</dbReference>
<evidence type="ECO:0000256" key="1">
    <source>
        <dbReference type="ARBA" id="ARBA00010556"/>
    </source>
</evidence>
<dbReference type="Pfam" id="PF01835">
    <property type="entry name" value="MG2"/>
    <property type="match status" value="1"/>
</dbReference>
<dbReference type="EMBL" id="CACVAT010000350">
    <property type="protein sequence ID" value="CAA6820849.1"/>
    <property type="molecule type" value="Genomic_DNA"/>
</dbReference>
<dbReference type="Pfam" id="PF21765">
    <property type="entry name" value="CUB_A2MG"/>
    <property type="match status" value="1"/>
</dbReference>
<comment type="similarity">
    <text evidence="1">Belongs to the protease inhibitor I39 (alpha-2-macroglobulin) family. Bacterial alpha-2-macroglobulin subfamily.</text>
</comment>
<protein>
    <submittedName>
        <fullName evidence="6">Alpha-2-macroglobulin</fullName>
    </submittedName>
</protein>
<proteinExistence type="inferred from homology"/>
<dbReference type="PIRSF" id="PIRSF038980">
    <property type="entry name" value="A2M_bac"/>
    <property type="match status" value="1"/>
</dbReference>
<dbReference type="PANTHER" id="PTHR40094">
    <property type="entry name" value="ALPHA-2-MACROGLOBULIN HOMOLOG"/>
    <property type="match status" value="1"/>
</dbReference>
<dbReference type="InterPro" id="IPR041246">
    <property type="entry name" value="Bact_MG10"/>
</dbReference>
<keyword evidence="2 3" id="KW-0732">Signal</keyword>
<dbReference type="InterPro" id="IPR041203">
    <property type="entry name" value="Bact_A2M_MG5"/>
</dbReference>
<name>A0A6S6U293_9GAMM</name>
<dbReference type="InterPro" id="IPR002890">
    <property type="entry name" value="MG2"/>
</dbReference>
<dbReference type="Gene3D" id="1.50.10.20">
    <property type="match status" value="1"/>
</dbReference>
<dbReference type="InterPro" id="IPR001599">
    <property type="entry name" value="Macroglobln_a2"/>
</dbReference>
<organism evidence="6">
    <name type="scientific">uncultured Thiotrichaceae bacterium</name>
    <dbReference type="NCBI Taxonomy" id="298394"/>
    <lineage>
        <taxon>Bacteria</taxon>
        <taxon>Pseudomonadati</taxon>
        <taxon>Pseudomonadota</taxon>
        <taxon>Gammaproteobacteria</taxon>
        <taxon>Thiotrichales</taxon>
        <taxon>Thiotrichaceae</taxon>
        <taxon>environmental samples</taxon>
    </lineage>
</organism>
<dbReference type="Pfam" id="PF17962">
    <property type="entry name" value="bMG6"/>
    <property type="match status" value="1"/>
</dbReference>
<accession>A0A6S6U293</accession>
<dbReference type="SMART" id="SM01360">
    <property type="entry name" value="A2M"/>
    <property type="match status" value="1"/>
</dbReference>
<dbReference type="Pfam" id="PF17970">
    <property type="entry name" value="bMG1"/>
    <property type="match status" value="1"/>
</dbReference>
<dbReference type="SMART" id="SM01359">
    <property type="entry name" value="A2M_N_2"/>
    <property type="match status" value="1"/>
</dbReference>
<dbReference type="InterPro" id="IPR049120">
    <property type="entry name" value="A2M_bMG2"/>
</dbReference>
<feature type="chain" id="PRO_5028460509" evidence="3">
    <location>
        <begin position="27"/>
        <end position="1617"/>
    </location>
</feature>
<dbReference type="Pfam" id="PF17972">
    <property type="entry name" value="bMG5"/>
    <property type="match status" value="1"/>
</dbReference>
<dbReference type="SMART" id="SM01419">
    <property type="entry name" value="Thiol-ester_cl"/>
    <property type="match status" value="1"/>
</dbReference>
<dbReference type="InterPro" id="IPR008930">
    <property type="entry name" value="Terpenoid_cyclase/PrenylTrfase"/>
</dbReference>
<feature type="domain" description="Alpha-2-macroglobulin bait region" evidence="4">
    <location>
        <begin position="727"/>
        <end position="871"/>
    </location>
</feature>